<dbReference type="SUPFAM" id="SSF47095">
    <property type="entry name" value="HMG-box"/>
    <property type="match status" value="1"/>
</dbReference>
<sequence length="186" mass="21021">MELGYQPFPSLRHLWMLSRFVPSQSDTHISPFIFILKISKQLGGGGAESTDGFATTTAASLVRAKDDNGFVKWHLLAKTATLTEPKAKKEERGNDQNALKRPPITFFLLMGDLRKEYKEGNPHSKNVKKINETKEYRNANAAFDEIQVAREGGERWKLMIDEEKKPYVDKAAELKAGYAENKDMST</sequence>
<dbReference type="PANTHER" id="PTHR46261">
    <property type="entry name" value="HIGH MOBILITY GROUP B PROTEIN 4-RELATED"/>
    <property type="match status" value="1"/>
</dbReference>
<dbReference type="GO" id="GO:0006325">
    <property type="term" value="P:chromatin organization"/>
    <property type="evidence" value="ECO:0007669"/>
    <property type="project" value="UniProtKB-ARBA"/>
</dbReference>
<evidence type="ECO:0000313" key="7">
    <source>
        <dbReference type="EMBL" id="KAH8487874.1"/>
    </source>
</evidence>
<dbReference type="GO" id="GO:0005634">
    <property type="term" value="C:nucleus"/>
    <property type="evidence" value="ECO:0007669"/>
    <property type="project" value="UniProtKB-SubCell"/>
</dbReference>
<dbReference type="Gene3D" id="1.10.30.10">
    <property type="entry name" value="High mobility group box domain"/>
    <property type="match status" value="1"/>
</dbReference>
<keyword evidence="4 5" id="KW-0539">Nucleus</keyword>
<dbReference type="GO" id="GO:0003677">
    <property type="term" value="F:DNA binding"/>
    <property type="evidence" value="ECO:0007669"/>
    <property type="project" value="UniProtKB-UniRule"/>
</dbReference>
<comment type="similarity">
    <text evidence="2">Belongs to the HMGB family.</text>
</comment>
<organism evidence="7 8">
    <name type="scientific">Populus deltoides</name>
    <name type="common">Eastern poplar</name>
    <name type="synonym">Eastern cottonwood</name>
    <dbReference type="NCBI Taxonomy" id="3696"/>
    <lineage>
        <taxon>Eukaryota</taxon>
        <taxon>Viridiplantae</taxon>
        <taxon>Streptophyta</taxon>
        <taxon>Embryophyta</taxon>
        <taxon>Tracheophyta</taxon>
        <taxon>Spermatophyta</taxon>
        <taxon>Magnoliopsida</taxon>
        <taxon>eudicotyledons</taxon>
        <taxon>Gunneridae</taxon>
        <taxon>Pentapetalae</taxon>
        <taxon>rosids</taxon>
        <taxon>fabids</taxon>
        <taxon>Malpighiales</taxon>
        <taxon>Salicaceae</taxon>
        <taxon>Saliceae</taxon>
        <taxon>Populus</taxon>
    </lineage>
</organism>
<dbReference type="GO" id="GO:0000785">
    <property type="term" value="C:chromatin"/>
    <property type="evidence" value="ECO:0007669"/>
    <property type="project" value="UniProtKB-ARBA"/>
</dbReference>
<comment type="caution">
    <text evidence="7">The sequence shown here is derived from an EMBL/GenBank/DDBJ whole genome shotgun (WGS) entry which is preliminary data.</text>
</comment>
<evidence type="ECO:0000256" key="5">
    <source>
        <dbReference type="PROSITE-ProRule" id="PRU00267"/>
    </source>
</evidence>
<dbReference type="EMBL" id="JACEGQ020000014">
    <property type="protein sequence ID" value="KAH8487874.1"/>
    <property type="molecule type" value="Genomic_DNA"/>
</dbReference>
<evidence type="ECO:0000256" key="3">
    <source>
        <dbReference type="ARBA" id="ARBA00023125"/>
    </source>
</evidence>
<keyword evidence="3 5" id="KW-0238">DNA-binding</keyword>
<dbReference type="InterPro" id="IPR009071">
    <property type="entry name" value="HMG_box_dom"/>
</dbReference>
<accession>A0A8T2X5E8</accession>
<dbReference type="SMART" id="SM00398">
    <property type="entry name" value="HMG"/>
    <property type="match status" value="1"/>
</dbReference>
<dbReference type="PROSITE" id="PS50118">
    <property type="entry name" value="HMG_BOX_2"/>
    <property type="match status" value="1"/>
</dbReference>
<evidence type="ECO:0000256" key="1">
    <source>
        <dbReference type="ARBA" id="ARBA00004123"/>
    </source>
</evidence>
<keyword evidence="8" id="KW-1185">Reference proteome</keyword>
<dbReference type="GO" id="GO:0003682">
    <property type="term" value="F:chromatin binding"/>
    <property type="evidence" value="ECO:0007669"/>
    <property type="project" value="UniProtKB-ARBA"/>
</dbReference>
<dbReference type="GO" id="GO:0030527">
    <property type="term" value="F:structural constituent of chromatin"/>
    <property type="evidence" value="ECO:0007669"/>
    <property type="project" value="UniProtKB-ARBA"/>
</dbReference>
<dbReference type="AlphaFoldDB" id="A0A8T2X5E8"/>
<gene>
    <name evidence="7" type="ORF">H0E87_023812</name>
</gene>
<dbReference type="Proteomes" id="UP000807159">
    <property type="component" value="Chromosome 14"/>
</dbReference>
<feature type="DNA-binding region" description="HMG box" evidence="5">
    <location>
        <begin position="99"/>
        <end position="186"/>
    </location>
</feature>
<protein>
    <recommendedName>
        <fullName evidence="6">HMG box domain-containing protein</fullName>
    </recommendedName>
</protein>
<dbReference type="InterPro" id="IPR036910">
    <property type="entry name" value="HMG_box_dom_sf"/>
</dbReference>
<dbReference type="InterPro" id="IPR031061">
    <property type="entry name" value="HMGB_plant"/>
</dbReference>
<dbReference type="PANTHER" id="PTHR46261:SF35">
    <property type="entry name" value="HIGH MOBILITY GROUP B PROTEIN 4-RELATED"/>
    <property type="match status" value="1"/>
</dbReference>
<evidence type="ECO:0000256" key="4">
    <source>
        <dbReference type="ARBA" id="ARBA00023242"/>
    </source>
</evidence>
<name>A0A8T2X5E8_POPDE</name>
<proteinExistence type="inferred from homology"/>
<evidence type="ECO:0000256" key="2">
    <source>
        <dbReference type="ARBA" id="ARBA00008774"/>
    </source>
</evidence>
<evidence type="ECO:0000313" key="8">
    <source>
        <dbReference type="Proteomes" id="UP000807159"/>
    </source>
</evidence>
<dbReference type="Pfam" id="PF00505">
    <property type="entry name" value="HMG_box"/>
    <property type="match status" value="1"/>
</dbReference>
<comment type="subcellular location">
    <subcellularLocation>
        <location evidence="1">Nucleus</location>
    </subcellularLocation>
</comment>
<feature type="domain" description="HMG box" evidence="6">
    <location>
        <begin position="99"/>
        <end position="186"/>
    </location>
</feature>
<reference evidence="7" key="1">
    <citation type="journal article" date="2021" name="J. Hered.">
        <title>Genome Assembly of Salicaceae Populus deltoides (Eastern Cottonwood) I-69 Based on Nanopore Sequencing and Hi-C Technologies.</title>
        <authorList>
            <person name="Bai S."/>
            <person name="Wu H."/>
            <person name="Zhang J."/>
            <person name="Pan Z."/>
            <person name="Zhao W."/>
            <person name="Li Z."/>
            <person name="Tong C."/>
        </authorList>
    </citation>
    <scope>NUCLEOTIDE SEQUENCE</scope>
    <source>
        <tissue evidence="7">Leaf</tissue>
    </source>
</reference>
<evidence type="ECO:0000259" key="6">
    <source>
        <dbReference type="PROSITE" id="PS50118"/>
    </source>
</evidence>